<dbReference type="AlphaFoldDB" id="A0A8D8B0B8"/>
<dbReference type="EMBL" id="HBUE01057372">
    <property type="protein sequence ID" value="CAG6466971.1"/>
    <property type="molecule type" value="Transcribed_RNA"/>
</dbReference>
<sequence>MVPGTRRNDQLKCVQRKLFLQCSRADFPQEYSKHDIVEKNRVENTSDCMTFARHEISHFEVSGATIFWPGLYFTEDLSILSPNFEHLPYIYLPSAISGTRWDCIYLVNQKLFNGKL</sequence>
<accession>A0A8D8B0B8</accession>
<organism evidence="1">
    <name type="scientific">Culex pipiens</name>
    <name type="common">House mosquito</name>
    <dbReference type="NCBI Taxonomy" id="7175"/>
    <lineage>
        <taxon>Eukaryota</taxon>
        <taxon>Metazoa</taxon>
        <taxon>Ecdysozoa</taxon>
        <taxon>Arthropoda</taxon>
        <taxon>Hexapoda</taxon>
        <taxon>Insecta</taxon>
        <taxon>Pterygota</taxon>
        <taxon>Neoptera</taxon>
        <taxon>Endopterygota</taxon>
        <taxon>Diptera</taxon>
        <taxon>Nematocera</taxon>
        <taxon>Culicoidea</taxon>
        <taxon>Culicidae</taxon>
        <taxon>Culicinae</taxon>
        <taxon>Culicini</taxon>
        <taxon>Culex</taxon>
        <taxon>Culex</taxon>
    </lineage>
</organism>
<protein>
    <submittedName>
        <fullName evidence="1">(northern house mosquito) hypothetical protein</fullName>
    </submittedName>
</protein>
<name>A0A8D8B0B8_CULPI</name>
<evidence type="ECO:0000313" key="1">
    <source>
        <dbReference type="EMBL" id="CAG6466974.1"/>
    </source>
</evidence>
<dbReference type="EMBL" id="HBUE01057373">
    <property type="protein sequence ID" value="CAG6466974.1"/>
    <property type="molecule type" value="Transcribed_RNA"/>
</dbReference>
<reference evidence="1" key="1">
    <citation type="submission" date="2021-05" db="EMBL/GenBank/DDBJ databases">
        <authorList>
            <person name="Alioto T."/>
            <person name="Alioto T."/>
            <person name="Gomez Garrido J."/>
        </authorList>
    </citation>
    <scope>NUCLEOTIDE SEQUENCE</scope>
</reference>
<proteinExistence type="predicted"/>